<dbReference type="PANTHER" id="PTHR47963">
    <property type="entry name" value="DEAD-BOX ATP-DEPENDENT RNA HELICASE 47, MITOCHONDRIAL"/>
    <property type="match status" value="1"/>
</dbReference>
<evidence type="ECO:0000313" key="17">
    <source>
        <dbReference type="Proteomes" id="UP000034287"/>
    </source>
</evidence>
<dbReference type="PATRIC" id="fig|1432562.3.peg.1215"/>
<evidence type="ECO:0000256" key="11">
    <source>
        <dbReference type="RuleBase" id="RU000492"/>
    </source>
</evidence>
<evidence type="ECO:0000256" key="1">
    <source>
        <dbReference type="ARBA" id="ARBA00012552"/>
    </source>
</evidence>
<keyword evidence="5 11" id="KW-0347">Helicase</keyword>
<dbReference type="EC" id="3.6.4.13" evidence="1"/>
<evidence type="ECO:0000256" key="12">
    <source>
        <dbReference type="SAM" id="MobiDB-lite"/>
    </source>
</evidence>
<dbReference type="PROSITE" id="PS00039">
    <property type="entry name" value="DEAD_ATP_HELICASE"/>
    <property type="match status" value="1"/>
</dbReference>
<dbReference type="CDD" id="cd18787">
    <property type="entry name" value="SF2_C_DEAD"/>
    <property type="match status" value="1"/>
</dbReference>
<comment type="similarity">
    <text evidence="7 11">Belongs to the DEAD box helicase family.</text>
</comment>
<dbReference type="Pfam" id="PF00270">
    <property type="entry name" value="DEAD"/>
    <property type="match status" value="1"/>
</dbReference>
<dbReference type="GO" id="GO:0005840">
    <property type="term" value="C:ribosome"/>
    <property type="evidence" value="ECO:0007669"/>
    <property type="project" value="TreeGrafter"/>
</dbReference>
<keyword evidence="17" id="KW-1185">Reference proteome</keyword>
<dbReference type="EMBL" id="LAYZ01000002">
    <property type="protein sequence ID" value="KKK35190.1"/>
    <property type="molecule type" value="Genomic_DNA"/>
</dbReference>
<dbReference type="CDD" id="cd00268">
    <property type="entry name" value="DEADc"/>
    <property type="match status" value="1"/>
</dbReference>
<feature type="domain" description="Helicase C-terminal" evidence="14">
    <location>
        <begin position="214"/>
        <end position="375"/>
    </location>
</feature>
<dbReference type="InterPro" id="IPR050547">
    <property type="entry name" value="DEAD_box_RNA_helicases"/>
</dbReference>
<evidence type="ECO:0000256" key="10">
    <source>
        <dbReference type="PROSITE-ProRule" id="PRU00552"/>
    </source>
</evidence>
<dbReference type="GO" id="GO:0009409">
    <property type="term" value="P:response to cold"/>
    <property type="evidence" value="ECO:0007669"/>
    <property type="project" value="TreeGrafter"/>
</dbReference>
<name>A0A0M2SRC3_9STAP</name>
<dbReference type="GO" id="GO:0033592">
    <property type="term" value="F:RNA strand annealing activity"/>
    <property type="evidence" value="ECO:0007669"/>
    <property type="project" value="TreeGrafter"/>
</dbReference>
<evidence type="ECO:0000256" key="3">
    <source>
        <dbReference type="ARBA" id="ARBA00022741"/>
    </source>
</evidence>
<dbReference type="SMART" id="SM00490">
    <property type="entry name" value="HELICc"/>
    <property type="match status" value="1"/>
</dbReference>
<dbReference type="GO" id="GO:0005829">
    <property type="term" value="C:cytosol"/>
    <property type="evidence" value="ECO:0007669"/>
    <property type="project" value="TreeGrafter"/>
</dbReference>
<feature type="domain" description="DEAD-box RNA helicase Q" evidence="15">
    <location>
        <begin position="2"/>
        <end position="30"/>
    </location>
</feature>
<feature type="region of interest" description="Disordered" evidence="12">
    <location>
        <begin position="435"/>
        <end position="495"/>
    </location>
</feature>
<dbReference type="InterPro" id="IPR044742">
    <property type="entry name" value="DEAD/DEAH_RhlB"/>
</dbReference>
<keyword evidence="3 11" id="KW-0547">Nucleotide-binding</keyword>
<dbReference type="FunFam" id="3.40.50.300:FF:000108">
    <property type="entry name" value="ATP-dependent RNA helicase RhlE"/>
    <property type="match status" value="1"/>
</dbReference>
<evidence type="ECO:0000259" key="15">
    <source>
        <dbReference type="PROSITE" id="PS51195"/>
    </source>
</evidence>
<comment type="catalytic activity">
    <reaction evidence="8">
        <text>ATP + H2O = ADP + phosphate + H(+)</text>
        <dbReference type="Rhea" id="RHEA:13065"/>
        <dbReference type="ChEBI" id="CHEBI:15377"/>
        <dbReference type="ChEBI" id="CHEBI:15378"/>
        <dbReference type="ChEBI" id="CHEBI:30616"/>
        <dbReference type="ChEBI" id="CHEBI:43474"/>
        <dbReference type="ChEBI" id="CHEBI:456216"/>
        <dbReference type="EC" id="3.6.4.13"/>
    </reaction>
</comment>
<evidence type="ECO:0000259" key="13">
    <source>
        <dbReference type="PROSITE" id="PS51192"/>
    </source>
</evidence>
<reference evidence="16 17" key="1">
    <citation type="submission" date="2015-04" db="EMBL/GenBank/DDBJ databases">
        <title>Taxonomic description and genome sequence of Salinicoccus sediminis sp. nov., a novel hyper halotolerant bacterium isolated from marine sediment.</title>
        <authorList>
            <person name="Mathan Kumar R."/>
            <person name="Kaur G."/>
            <person name="Kumar N."/>
            <person name="Kumar A."/>
            <person name="Singh N.K."/>
            <person name="Kaur N."/>
            <person name="Mayilraj S."/>
        </authorList>
    </citation>
    <scope>NUCLEOTIDE SEQUENCE [LARGE SCALE GENOMIC DNA]</scope>
    <source>
        <strain evidence="16 17">SV-16</strain>
    </source>
</reference>
<evidence type="ECO:0000256" key="9">
    <source>
        <dbReference type="ARBA" id="ARBA00067932"/>
    </source>
</evidence>
<feature type="short sequence motif" description="Q motif" evidence="10">
    <location>
        <begin position="2"/>
        <end position="30"/>
    </location>
</feature>
<dbReference type="STRING" id="1432562.WN59_06090"/>
<evidence type="ECO:0000256" key="7">
    <source>
        <dbReference type="ARBA" id="ARBA00038437"/>
    </source>
</evidence>
<dbReference type="InterPro" id="IPR000629">
    <property type="entry name" value="RNA-helicase_DEAD-box_CS"/>
</dbReference>
<dbReference type="GO" id="GO:0016787">
    <property type="term" value="F:hydrolase activity"/>
    <property type="evidence" value="ECO:0007669"/>
    <property type="project" value="UniProtKB-KW"/>
</dbReference>
<dbReference type="InterPro" id="IPR014001">
    <property type="entry name" value="Helicase_ATP-bd"/>
</dbReference>
<dbReference type="GO" id="GO:0003724">
    <property type="term" value="F:RNA helicase activity"/>
    <property type="evidence" value="ECO:0007669"/>
    <property type="project" value="UniProtKB-EC"/>
</dbReference>
<dbReference type="Gene3D" id="3.40.50.300">
    <property type="entry name" value="P-loop containing nucleotide triphosphate hydrolases"/>
    <property type="match status" value="2"/>
</dbReference>
<dbReference type="InterPro" id="IPR011545">
    <property type="entry name" value="DEAD/DEAH_box_helicase_dom"/>
</dbReference>
<dbReference type="Proteomes" id="UP000034287">
    <property type="component" value="Unassembled WGS sequence"/>
</dbReference>
<evidence type="ECO:0000256" key="8">
    <source>
        <dbReference type="ARBA" id="ARBA00047984"/>
    </source>
</evidence>
<feature type="compositionally biased region" description="Basic residues" evidence="12">
    <location>
        <begin position="443"/>
        <end position="455"/>
    </location>
</feature>
<proteinExistence type="inferred from homology"/>
<dbReference type="PANTHER" id="PTHR47963:SF5">
    <property type="entry name" value="DEAD-BOX ATP-DEPENDENT RNA HELICASE CSHA"/>
    <property type="match status" value="1"/>
</dbReference>
<dbReference type="SUPFAM" id="SSF52540">
    <property type="entry name" value="P-loop containing nucleoside triphosphate hydrolases"/>
    <property type="match status" value="1"/>
</dbReference>
<evidence type="ECO:0000256" key="5">
    <source>
        <dbReference type="ARBA" id="ARBA00022806"/>
    </source>
</evidence>
<feature type="domain" description="Helicase ATP-binding" evidence="13">
    <location>
        <begin position="33"/>
        <end position="203"/>
    </location>
</feature>
<dbReference type="Pfam" id="PF00271">
    <property type="entry name" value="Helicase_C"/>
    <property type="match status" value="1"/>
</dbReference>
<evidence type="ECO:0000313" key="16">
    <source>
        <dbReference type="EMBL" id="KKK35190.1"/>
    </source>
</evidence>
<accession>A0A0M2SRC3</accession>
<organism evidence="16 17">
    <name type="scientific">Salinicoccus sediminis</name>
    <dbReference type="NCBI Taxonomy" id="1432562"/>
    <lineage>
        <taxon>Bacteria</taxon>
        <taxon>Bacillati</taxon>
        <taxon>Bacillota</taxon>
        <taxon>Bacilli</taxon>
        <taxon>Bacillales</taxon>
        <taxon>Staphylococcaceae</taxon>
        <taxon>Salinicoccus</taxon>
    </lineage>
</organism>
<sequence length="495" mass="55943">MKFFKQLGVSDETLKSLEEMGFETPTPIQEESIPFALERKDILGQAQTGTGKTGAFGIPIIENTEKQGGTQVLILTPTRELAVQVSEQLKKFAKYKKLGVNVIFGGMSIERQIKDLKRRPEIIVGTPGRIIDHIKRKTLKLESIKTLVLDEADEMMNMGFIDDVKFIMSGLPEEDRQTLLFSATMPAAIQELVTRFMNNPQIVKTMNQGASDPQIEEFYTIVKELEKLDVFTNFLDTHQPELAIVFGRTKRRVDELTSALIAKGYRAEGLHGDITQSKRLEVLKKFRNNALDILVATDVAARGLDISGVSHVYNFDIPQDAESYTHRIGRTGRAGKEGMALTFVNPVEMDYLRMIENEKKKTILALRPPNKKEVQKAREKEIFEKIQLWISQNDSDHTKDIARRLLEENGSEDVVAALLNEFFFSKTDDSIQLSFEKPLTRKGGNRRGGKKPFRKGRGDQRRGGGKRNDRSGGRQQKGQRRGSSQGGRTFKDHMK</sequence>
<dbReference type="PROSITE" id="PS51194">
    <property type="entry name" value="HELICASE_CTER"/>
    <property type="match status" value="1"/>
</dbReference>
<keyword evidence="2" id="KW-0963">Cytoplasm</keyword>
<feature type="compositionally biased region" description="Low complexity" evidence="12">
    <location>
        <begin position="473"/>
        <end position="488"/>
    </location>
</feature>
<dbReference type="InterPro" id="IPR014014">
    <property type="entry name" value="RNA_helicase_DEAD_Q_motif"/>
</dbReference>
<dbReference type="OrthoDB" id="9805696at2"/>
<protein>
    <recommendedName>
        <fullName evidence="9">ATP-dependent RNA helicase CshA</fullName>
        <ecNumber evidence="1">3.6.4.13</ecNumber>
    </recommendedName>
</protein>
<evidence type="ECO:0000256" key="2">
    <source>
        <dbReference type="ARBA" id="ARBA00022490"/>
    </source>
</evidence>
<feature type="compositionally biased region" description="Basic and acidic residues" evidence="12">
    <location>
        <begin position="456"/>
        <end position="472"/>
    </location>
</feature>
<dbReference type="InterPro" id="IPR001650">
    <property type="entry name" value="Helicase_C-like"/>
</dbReference>
<dbReference type="PROSITE" id="PS51192">
    <property type="entry name" value="HELICASE_ATP_BIND_1"/>
    <property type="match status" value="1"/>
</dbReference>
<keyword evidence="4 11" id="KW-0378">Hydrolase</keyword>
<evidence type="ECO:0000259" key="14">
    <source>
        <dbReference type="PROSITE" id="PS51194"/>
    </source>
</evidence>
<evidence type="ECO:0000256" key="6">
    <source>
        <dbReference type="ARBA" id="ARBA00022840"/>
    </source>
</evidence>
<comment type="caution">
    <text evidence="16">The sequence shown here is derived from an EMBL/GenBank/DDBJ whole genome shotgun (WGS) entry which is preliminary data.</text>
</comment>
<evidence type="ECO:0000256" key="4">
    <source>
        <dbReference type="ARBA" id="ARBA00022801"/>
    </source>
</evidence>
<keyword evidence="6 11" id="KW-0067">ATP-binding</keyword>
<dbReference type="PROSITE" id="PS51195">
    <property type="entry name" value="Q_MOTIF"/>
    <property type="match status" value="1"/>
</dbReference>
<dbReference type="GO" id="GO:0005524">
    <property type="term" value="F:ATP binding"/>
    <property type="evidence" value="ECO:0007669"/>
    <property type="project" value="UniProtKB-KW"/>
</dbReference>
<gene>
    <name evidence="16" type="ORF">WN59_06090</name>
</gene>
<dbReference type="SMART" id="SM00487">
    <property type="entry name" value="DEXDc"/>
    <property type="match status" value="1"/>
</dbReference>
<dbReference type="AlphaFoldDB" id="A0A0M2SRC3"/>
<dbReference type="InterPro" id="IPR027417">
    <property type="entry name" value="P-loop_NTPase"/>
</dbReference>